<sequence length="76" mass="7560">MSRQFLNGVNLVNQLVTAIGAQMNTNKLLGRSTASTGAIEEISIGSGLSLTGGTLSATGGGGSSVGDNLFLNTTCI</sequence>
<name>A0A6J7X4U0_9CAUD</name>
<dbReference type="EMBL" id="LR798321">
    <property type="protein sequence ID" value="CAB5223294.1"/>
    <property type="molecule type" value="Genomic_DNA"/>
</dbReference>
<reference evidence="1" key="1">
    <citation type="submission" date="2020-05" db="EMBL/GenBank/DDBJ databases">
        <authorList>
            <person name="Chiriac C."/>
            <person name="Salcher M."/>
            <person name="Ghai R."/>
            <person name="Kavagutti S V."/>
        </authorList>
    </citation>
    <scope>NUCLEOTIDE SEQUENCE</scope>
</reference>
<proteinExistence type="predicted"/>
<evidence type="ECO:0000313" key="1">
    <source>
        <dbReference type="EMBL" id="CAB5223294.1"/>
    </source>
</evidence>
<protein>
    <submittedName>
        <fullName evidence="1">Uncharacterized protein</fullName>
    </submittedName>
</protein>
<gene>
    <name evidence="1" type="ORF">UFOVP383_18</name>
</gene>
<accession>A0A6J7X4U0</accession>
<organism evidence="1">
    <name type="scientific">uncultured Caudovirales phage</name>
    <dbReference type="NCBI Taxonomy" id="2100421"/>
    <lineage>
        <taxon>Viruses</taxon>
        <taxon>Duplodnaviria</taxon>
        <taxon>Heunggongvirae</taxon>
        <taxon>Uroviricota</taxon>
        <taxon>Caudoviricetes</taxon>
        <taxon>Peduoviridae</taxon>
        <taxon>Maltschvirus</taxon>
        <taxon>Maltschvirus maltsch</taxon>
    </lineage>
</organism>